<keyword evidence="3" id="KW-1185">Reference proteome</keyword>
<evidence type="ECO:0000313" key="3">
    <source>
        <dbReference type="Proteomes" id="UP000829647"/>
    </source>
</evidence>
<evidence type="ECO:0000313" key="2">
    <source>
        <dbReference type="EMBL" id="UPL49913.1"/>
    </source>
</evidence>
<sequence length="181" mass="19709">MPVAAPSPAATNPATHSPAPPAPGPIEFIDSDEVTLNGTQHLVGTTAGLYKVLGRPDSLVAPDMMDYCMPYYHNRPFKCAYYGRSCTEVYGDTAVVTSLDFNRHPGLELRSAGLRLSRATTLVSLANVFPQAVKKQSIVDVYKKGQRVQILLESAQVPNDYTWSLLFHNGLLESIELSTPC</sequence>
<name>A0ABY4JAS4_9BACT</name>
<proteinExistence type="predicted"/>
<dbReference type="Proteomes" id="UP000829647">
    <property type="component" value="Chromosome"/>
</dbReference>
<dbReference type="RefSeq" id="WP_247976010.1">
    <property type="nucleotide sequence ID" value="NZ_CP095848.1"/>
</dbReference>
<accession>A0ABY4JAS4</accession>
<feature type="region of interest" description="Disordered" evidence="1">
    <location>
        <begin position="1"/>
        <end position="25"/>
    </location>
</feature>
<feature type="compositionally biased region" description="Low complexity" evidence="1">
    <location>
        <begin position="1"/>
        <end position="17"/>
    </location>
</feature>
<gene>
    <name evidence="2" type="ORF">MWH26_03120</name>
</gene>
<dbReference type="EMBL" id="CP095848">
    <property type="protein sequence ID" value="UPL49913.1"/>
    <property type="molecule type" value="Genomic_DNA"/>
</dbReference>
<evidence type="ECO:0000256" key="1">
    <source>
        <dbReference type="SAM" id="MobiDB-lite"/>
    </source>
</evidence>
<protein>
    <submittedName>
        <fullName evidence="2">Uncharacterized protein</fullName>
    </submittedName>
</protein>
<organism evidence="2 3">
    <name type="scientific">Hymenobacter sublimis</name>
    <dbReference type="NCBI Taxonomy" id="2933777"/>
    <lineage>
        <taxon>Bacteria</taxon>
        <taxon>Pseudomonadati</taxon>
        <taxon>Bacteroidota</taxon>
        <taxon>Cytophagia</taxon>
        <taxon>Cytophagales</taxon>
        <taxon>Hymenobacteraceae</taxon>
        <taxon>Hymenobacter</taxon>
    </lineage>
</organism>
<reference evidence="2 3" key="1">
    <citation type="submission" date="2022-04" db="EMBL/GenBank/DDBJ databases">
        <title>Hymenobacter sp. isolated from the air.</title>
        <authorList>
            <person name="Won M."/>
            <person name="Lee C.-M."/>
            <person name="Woen H.-Y."/>
            <person name="Kwon S.-W."/>
        </authorList>
    </citation>
    <scope>NUCLEOTIDE SEQUENCE [LARGE SCALE GENOMIC DNA]</scope>
    <source>
        <strain evidence="3">5516 S-25</strain>
    </source>
</reference>